<proteinExistence type="predicted"/>
<sequence length="23" mass="2830">MLKKLKKKLKRYLNDLVRKKTIA</sequence>
<dbReference type="AlphaFoldDB" id="A0A1C3TCS5"/>
<reference evidence="2" key="1">
    <citation type="submission" date="2016-08" db="EMBL/GenBank/DDBJ databases">
        <authorList>
            <person name="Seilhamer J.J."/>
        </authorList>
    </citation>
    <scope>NUCLEOTIDE SEQUENCE [LARGE SCALE GENOMIC DNA]</scope>
    <source>
        <strain evidence="2">SDA_GO95</strain>
    </source>
</reference>
<organism evidence="1 2">
    <name type="scientific">Bacillus mycoides</name>
    <dbReference type="NCBI Taxonomy" id="1405"/>
    <lineage>
        <taxon>Bacteria</taxon>
        <taxon>Bacillati</taxon>
        <taxon>Bacillota</taxon>
        <taxon>Bacilli</taxon>
        <taxon>Bacillales</taxon>
        <taxon>Bacillaceae</taxon>
        <taxon>Bacillus</taxon>
        <taxon>Bacillus cereus group</taxon>
    </lineage>
</organism>
<accession>A0A1C3TCS5</accession>
<dbReference type="Proteomes" id="UP000195696">
    <property type="component" value="Unassembled WGS sequence"/>
</dbReference>
<evidence type="ECO:0000313" key="1">
    <source>
        <dbReference type="EMBL" id="SCB69906.1"/>
    </source>
</evidence>
<dbReference type="EMBL" id="FMAK01000050">
    <property type="protein sequence ID" value="SCB69906.1"/>
    <property type="molecule type" value="Genomic_DNA"/>
</dbReference>
<gene>
    <name evidence="1" type="ORF">BWGO95_04073</name>
</gene>
<name>A0A1C3TCS5_BACMY</name>
<protein>
    <submittedName>
        <fullName evidence="1">Uncharacterized protein</fullName>
    </submittedName>
</protein>
<evidence type="ECO:0000313" key="2">
    <source>
        <dbReference type="Proteomes" id="UP000195696"/>
    </source>
</evidence>